<gene>
    <name evidence="2" type="ORF">HRI_004173200</name>
</gene>
<reference evidence="2" key="1">
    <citation type="submission" date="2023-05" db="EMBL/GenBank/DDBJ databases">
        <title>Genome and transcriptome analyses reveal genes involved in the formation of fine ridges on petal epidermal cells in Hibiscus trionum.</title>
        <authorList>
            <person name="Koshimizu S."/>
            <person name="Masuda S."/>
            <person name="Ishii T."/>
            <person name="Shirasu K."/>
            <person name="Hoshino A."/>
            <person name="Arita M."/>
        </authorList>
    </citation>
    <scope>NUCLEOTIDE SEQUENCE</scope>
    <source>
        <strain evidence="2">Hamamatsu line</strain>
    </source>
</reference>
<dbReference type="EMBL" id="BSYR01000044">
    <property type="protein sequence ID" value="GMJ05040.1"/>
    <property type="molecule type" value="Genomic_DNA"/>
</dbReference>
<dbReference type="Pfam" id="PF03478">
    <property type="entry name" value="Beta-prop_KIB1-4"/>
    <property type="match status" value="1"/>
</dbReference>
<proteinExistence type="predicted"/>
<dbReference type="PANTHER" id="PTHR47123">
    <property type="entry name" value="F-BOX PROTEIN SKIP23"/>
    <property type="match status" value="1"/>
</dbReference>
<keyword evidence="3" id="KW-1185">Reference proteome</keyword>
<dbReference type="Proteomes" id="UP001165190">
    <property type="component" value="Unassembled WGS sequence"/>
</dbReference>
<protein>
    <submittedName>
        <fullName evidence="2">SKP1/ASK-Interacting protein 23, F-box/DUF295 Ancestral 11</fullName>
    </submittedName>
</protein>
<name>A0A9W7J036_HIBTR</name>
<comment type="caution">
    <text evidence="2">The sequence shown here is derived from an EMBL/GenBank/DDBJ whole genome shotgun (WGS) entry which is preliminary data.</text>
</comment>
<dbReference type="AlphaFoldDB" id="A0A9W7J036"/>
<organism evidence="2 3">
    <name type="scientific">Hibiscus trionum</name>
    <name type="common">Flower of an hour</name>
    <dbReference type="NCBI Taxonomy" id="183268"/>
    <lineage>
        <taxon>Eukaryota</taxon>
        <taxon>Viridiplantae</taxon>
        <taxon>Streptophyta</taxon>
        <taxon>Embryophyta</taxon>
        <taxon>Tracheophyta</taxon>
        <taxon>Spermatophyta</taxon>
        <taxon>Magnoliopsida</taxon>
        <taxon>eudicotyledons</taxon>
        <taxon>Gunneridae</taxon>
        <taxon>Pentapetalae</taxon>
        <taxon>rosids</taxon>
        <taxon>malvids</taxon>
        <taxon>Malvales</taxon>
        <taxon>Malvaceae</taxon>
        <taxon>Malvoideae</taxon>
        <taxon>Hibiscus</taxon>
    </lineage>
</organism>
<dbReference type="InterPro" id="IPR036047">
    <property type="entry name" value="F-box-like_dom_sf"/>
</dbReference>
<sequence length="426" mass="49367">MASYRQRSCWSELPRDLISSIAKHLDSRLHVLRFRAVCSSWRASVPLPPTSPTFPKQLHFRINYPTNKPIPSFLISQMNVYRIRPPGFEAPSDQNCWFIKVEETKQQNKFCVLSPFSRHPIKNMPASFPRELNHLSFNVEETVQAFSIRQRKDPDYAVNDNNPLIRKIKLASDFVSSNSAVAISRGNLCRLTADDRGNMCYKFDSNIKYRDIAYFNGKFFIVDLYGVISVRDENTFYLEEIRSPLDPMAPECERYFVESCGHLYLVVRDFDICGDQVYYYRKIDGFVKETGDDHVPVKFRVYKRIPCCGVHQQNKYDWVEVNDLGDQVFFVSTDCSFSFSAQYSKGCHGNCIVYVDEITDIEHLLNKERCEEDNDNDELWELKNGKVGLFNLADHSSGPLELFPEYLAMFWPPPTWLTVDRGSSSS</sequence>
<accession>A0A9W7J036</accession>
<dbReference type="PANTHER" id="PTHR47123:SF6">
    <property type="entry name" value="F-BOX PROTEIN SKIP23-LIKE ISOFORM X1"/>
    <property type="match status" value="1"/>
</dbReference>
<evidence type="ECO:0000313" key="3">
    <source>
        <dbReference type="Proteomes" id="UP001165190"/>
    </source>
</evidence>
<dbReference type="InterPro" id="IPR005174">
    <property type="entry name" value="KIB1-4_b-propeller"/>
</dbReference>
<evidence type="ECO:0000259" key="1">
    <source>
        <dbReference type="Pfam" id="PF03478"/>
    </source>
</evidence>
<evidence type="ECO:0000313" key="2">
    <source>
        <dbReference type="EMBL" id="GMJ05040.1"/>
    </source>
</evidence>
<dbReference type="OrthoDB" id="638130at2759"/>
<dbReference type="InterPro" id="IPR051304">
    <property type="entry name" value="SCF_F-box_domain"/>
</dbReference>
<dbReference type="SUPFAM" id="SSF81383">
    <property type="entry name" value="F-box domain"/>
    <property type="match status" value="1"/>
</dbReference>
<feature type="domain" description="KIB1-4 beta-propeller" evidence="1">
    <location>
        <begin position="76"/>
        <end position="369"/>
    </location>
</feature>